<gene>
    <name evidence="4" type="ORF">H0921_16220</name>
</gene>
<dbReference type="InterPro" id="IPR001680">
    <property type="entry name" value="WD40_rpt"/>
</dbReference>
<evidence type="ECO:0000256" key="2">
    <source>
        <dbReference type="ARBA" id="ARBA00022737"/>
    </source>
</evidence>
<dbReference type="Pfam" id="PF00400">
    <property type="entry name" value="WD40"/>
    <property type="match status" value="4"/>
</dbReference>
<dbReference type="SMART" id="SM00320">
    <property type="entry name" value="WD40"/>
    <property type="match status" value="5"/>
</dbReference>
<keyword evidence="2" id="KW-0677">Repeat</keyword>
<dbReference type="EMBL" id="JACEFB010000017">
    <property type="protein sequence ID" value="MBA2227705.1"/>
    <property type="molecule type" value="Genomic_DNA"/>
</dbReference>
<dbReference type="PANTHER" id="PTHR19848:SF8">
    <property type="entry name" value="F-BOX AND WD REPEAT DOMAIN CONTAINING 7"/>
    <property type="match status" value="1"/>
</dbReference>
<feature type="repeat" description="WD" evidence="3">
    <location>
        <begin position="180"/>
        <end position="211"/>
    </location>
</feature>
<reference evidence="4 5" key="1">
    <citation type="submission" date="2020-07" db="EMBL/GenBank/DDBJ databases">
        <title>Thermogemmata thermophila gen. nov., sp. nov., a novel moderate thermophilic planctomycete from a Kamchatka hot spring.</title>
        <authorList>
            <person name="Elcheninov A.G."/>
            <person name="Podosokorskaya O.A."/>
            <person name="Kovaleva O.L."/>
            <person name="Novikov A."/>
            <person name="Bonch-Osmolovskaya E.A."/>
            <person name="Toshchakov S.V."/>
            <person name="Kublanov I.V."/>
        </authorList>
    </citation>
    <scope>NUCLEOTIDE SEQUENCE [LARGE SCALE GENOMIC DNA]</scope>
    <source>
        <strain evidence="4 5">2918</strain>
    </source>
</reference>
<dbReference type="Proteomes" id="UP000542342">
    <property type="component" value="Unassembled WGS sequence"/>
</dbReference>
<evidence type="ECO:0000313" key="4">
    <source>
        <dbReference type="EMBL" id="MBA2227705.1"/>
    </source>
</evidence>
<sequence length="1038" mass="113574">MTAAAWHPSGKTCAFAVRQHLRVCDTQGRLAGPAATVAGRITAVQYDPQGRWLAVAHGEIGRQGIVSLLALTSDGRLAGGQPAWVLEGHRDSVYALAFHPRGTLLASAGYDRDILLWEIPRSTPTETVAGRIKPVRVLKDHSDAVYGLAFHPRGSWLASAGADRAVKVWRVEDGQRLYTLGEMTDWVYCVAWHPDGKHLAAGGVDKTIRCWAADEKGGKLIASVFAHEKPVWRLAFQSDGEVLYSVGEEGVIKLWNVPRLTERRVLPAQVETVLDLAVHPQQPRLLLGRYDGQALVIDDVGRPVVSLWPQPPQPPQPVQVSSVTPPAVHRGQRVQLTVRGRHLQHLRELTASQPGIHLKWKPAEEPGETLVVEASVSPEAPVGVATLRFAGVTGSSVTWPLIVDRFPAVSERGSGDAIRTGEAVRLPVTIAGTVDRPGDEDFYRFQVHAGEEIGVEVVAAEIGSKLEPVLALHDAEGRIVAEGERSLGYTAVQAGVYVLSIRDKQFRGGQGFAYRLHIGPIPVITGVFPLSAPRGKTTTVQVRGVHLGQPEGWRIPVAIPADAPVGSSWEIPLPPGKEKPRGKAAVIVDQLDGQAVDPARGVELALGEQGQAADGVLRQPQSRHKIRFHARQGETWIVEVLARRAGSPLDPVIEILDAADQPVPQAILRPISVFYTTHRDHEATSPGIRLESWNDLAIDDYLYAHGELMRVLALPRNPDDDCQFYQFQGRRLAYLGTTPAVHYQGTPLYKVEIHPPGRTFPPNGLPLFTLYYRNDDGGPEYGKDAYLRFTAPATGFYSVRVSDARGAGGPDYAYRLRIRRPQPDFAIQFRPTRPVIWKGGAASVTVEVTRRDGFDGPVHLQFVDLPPGFSSPPTFIEAGQFTTAVTLAAAPDAQLPPQYRFKLLARAQIDGQEVTRQVFSEPLGPESLRPPADLICRPRVPSLTIRPGQESRFIVDIERLGNFRGRVPLEVRGLPHGVRVLNVGLNGILITERETSREVVLYAEPWVRPMQHPIVVLARHEGKGTEHAAPAILLNVEK</sequence>
<dbReference type="InterPro" id="IPR019775">
    <property type="entry name" value="WD40_repeat_CS"/>
</dbReference>
<evidence type="ECO:0000256" key="3">
    <source>
        <dbReference type="PROSITE-ProRule" id="PRU00221"/>
    </source>
</evidence>
<protein>
    <submittedName>
        <fullName evidence="4">WD40 repeat domain-containing protein</fullName>
    </submittedName>
</protein>
<comment type="caution">
    <text evidence="4">The sequence shown here is derived from an EMBL/GenBank/DDBJ whole genome shotgun (WGS) entry which is preliminary data.</text>
</comment>
<dbReference type="CDD" id="cd00200">
    <property type="entry name" value="WD40"/>
    <property type="match status" value="1"/>
</dbReference>
<dbReference type="InterPro" id="IPR036322">
    <property type="entry name" value="WD40_repeat_dom_sf"/>
</dbReference>
<dbReference type="InterPro" id="IPR015943">
    <property type="entry name" value="WD40/YVTN_repeat-like_dom_sf"/>
</dbReference>
<proteinExistence type="predicted"/>
<dbReference type="AlphaFoldDB" id="A0A7V8VGM7"/>
<evidence type="ECO:0000256" key="1">
    <source>
        <dbReference type="ARBA" id="ARBA00022574"/>
    </source>
</evidence>
<dbReference type="PANTHER" id="PTHR19848">
    <property type="entry name" value="WD40 REPEAT PROTEIN"/>
    <property type="match status" value="1"/>
</dbReference>
<dbReference type="PROSITE" id="PS00678">
    <property type="entry name" value="WD_REPEATS_1"/>
    <property type="match status" value="1"/>
</dbReference>
<name>A0A7V8VGM7_9BACT</name>
<organism evidence="4 5">
    <name type="scientific">Thermogemmata fonticola</name>
    <dbReference type="NCBI Taxonomy" id="2755323"/>
    <lineage>
        <taxon>Bacteria</taxon>
        <taxon>Pseudomonadati</taxon>
        <taxon>Planctomycetota</taxon>
        <taxon>Planctomycetia</taxon>
        <taxon>Gemmatales</taxon>
        <taxon>Gemmataceae</taxon>
        <taxon>Thermogemmata</taxon>
    </lineage>
</organism>
<dbReference type="SUPFAM" id="SSF50978">
    <property type="entry name" value="WD40 repeat-like"/>
    <property type="match status" value="1"/>
</dbReference>
<dbReference type="PROSITE" id="PS50082">
    <property type="entry name" value="WD_REPEATS_2"/>
    <property type="match status" value="4"/>
</dbReference>
<accession>A0A7V8VGM7</accession>
<evidence type="ECO:0000313" key="5">
    <source>
        <dbReference type="Proteomes" id="UP000542342"/>
    </source>
</evidence>
<feature type="repeat" description="WD" evidence="3">
    <location>
        <begin position="138"/>
        <end position="179"/>
    </location>
</feature>
<dbReference type="RefSeq" id="WP_194539567.1">
    <property type="nucleotide sequence ID" value="NZ_JACEFB010000017.1"/>
</dbReference>
<dbReference type="Gene3D" id="2.60.120.380">
    <property type="match status" value="1"/>
</dbReference>
<keyword evidence="1 3" id="KW-0853">WD repeat</keyword>
<dbReference type="Gene3D" id="2.130.10.10">
    <property type="entry name" value="YVTN repeat-like/Quinoprotein amine dehydrogenase"/>
    <property type="match status" value="2"/>
</dbReference>
<keyword evidence="5" id="KW-1185">Reference proteome</keyword>
<dbReference type="PROSITE" id="PS50294">
    <property type="entry name" value="WD_REPEATS_REGION"/>
    <property type="match status" value="4"/>
</dbReference>
<feature type="repeat" description="WD" evidence="3">
    <location>
        <begin position="224"/>
        <end position="257"/>
    </location>
</feature>
<feature type="repeat" description="WD" evidence="3">
    <location>
        <begin position="86"/>
        <end position="127"/>
    </location>
</feature>